<dbReference type="Pfam" id="PF04499">
    <property type="entry name" value="SAPS"/>
    <property type="match status" value="1"/>
</dbReference>
<dbReference type="GO" id="GO:0005829">
    <property type="term" value="C:cytosol"/>
    <property type="evidence" value="ECO:0007669"/>
    <property type="project" value="TreeGrafter"/>
</dbReference>
<feature type="region of interest" description="Disordered" evidence="3">
    <location>
        <begin position="611"/>
        <end position="676"/>
    </location>
</feature>
<feature type="region of interest" description="Disordered" evidence="3">
    <location>
        <begin position="825"/>
        <end position="932"/>
    </location>
</feature>
<dbReference type="OrthoDB" id="295029at2759"/>
<dbReference type="InterPro" id="IPR016024">
    <property type="entry name" value="ARM-type_fold"/>
</dbReference>
<dbReference type="VEuPathDB" id="VectorBase:MDOA002248"/>
<feature type="region of interest" description="Disordered" evidence="3">
    <location>
        <begin position="765"/>
        <end position="790"/>
    </location>
</feature>
<feature type="compositionally biased region" description="Basic and acidic residues" evidence="3">
    <location>
        <begin position="634"/>
        <end position="643"/>
    </location>
</feature>
<proteinExistence type="inferred from homology"/>
<organism evidence="4">
    <name type="scientific">Musca domestica</name>
    <name type="common">House fly</name>
    <dbReference type="NCBI Taxonomy" id="7370"/>
    <lineage>
        <taxon>Eukaryota</taxon>
        <taxon>Metazoa</taxon>
        <taxon>Ecdysozoa</taxon>
        <taxon>Arthropoda</taxon>
        <taxon>Hexapoda</taxon>
        <taxon>Insecta</taxon>
        <taxon>Pterygota</taxon>
        <taxon>Neoptera</taxon>
        <taxon>Endopterygota</taxon>
        <taxon>Diptera</taxon>
        <taxon>Brachycera</taxon>
        <taxon>Muscomorpha</taxon>
        <taxon>Muscoidea</taxon>
        <taxon>Muscidae</taxon>
        <taxon>Musca</taxon>
    </lineage>
</organism>
<reference evidence="4" key="1">
    <citation type="submission" date="2020-05" db="UniProtKB">
        <authorList>
            <consortium name="EnsemblMetazoa"/>
        </authorList>
    </citation>
    <scope>IDENTIFICATION</scope>
    <source>
        <strain evidence="4">Aabys</strain>
    </source>
</reference>
<dbReference type="VEuPathDB" id="VectorBase:MDOMA2_014578"/>
<dbReference type="GO" id="GO:0005634">
    <property type="term" value="C:nucleus"/>
    <property type="evidence" value="ECO:0007669"/>
    <property type="project" value="TreeGrafter"/>
</dbReference>
<protein>
    <recommendedName>
        <fullName evidence="5">SIT4 phosphatase-associated protein</fullName>
    </recommendedName>
</protein>
<dbReference type="PANTHER" id="PTHR12634:SF8">
    <property type="entry name" value="FIERY MOUNTAIN, ISOFORM D"/>
    <property type="match status" value="1"/>
</dbReference>
<sequence length="986" mass="111695">MFWDKNDSPSQNIEALLERENATVEEFLDEDDIIQECKTQKKSIVNYFTRPDVIKRMIELITTEPPEDLPLAQRFRHANVACEILLLGLPSLDEKLISEEETLKMLYSYLENEPPLNPLLASFFSKTFSMLFTKKSDQDWFLYQQLCLKLLEFLKTQNNFLDLICKHFSTPVIPDLIMEMMRNVEGAQLKRSLYEWLNEERLVEKLIDIIGDPEQCEKHANVAEFLCDLIQQGRTMRQSDQENDSFEPIFEGSNPILKNIESATTLFALFNVILQPNALESAIVSGITVVLKIIRRVIIDERITDRLHFLQDREKEIHNELLSTVIRVIEPQLKHFNELLRNPPKKADIVISAGVLSPPFGMTRLQICRLFTVLLQTSNEEICKAICETDFFDILLTLFREYRWNNFLHTEVEKCLHTIFYNSSPNNANNNATQPTSNNSPKNADIKFLDDFMESLKTNEPELSNASKEHIRTHLIVNCQVVSRLIECWKINKEIESAEKGRRLGYMGHLIKIFKHITSCISESEHIGALIENNLKDDAERELWQSIVNSTDGELTQALKTQSKLLANCEACDYDISLDFLTDNDFSGAFNTQCAITDAMDTQDFLFTLDYNTQNDSDDDDDDGDGNDSDENSENSHEEERNHHQVKNALNLFQFGRSNDDDEDDDDENNAAGDVLSFDANPLSKLKSFSVTSNPWDTNDDFDVFKSASSSMTWAPECTTSTADNFADFDAHFSSFSNDMGETLAGTISSMINDNNTAANDVVANSRSTEDNTNTASSATAAATTSEEYDNNANVEKLSWSGELLSFHSRQSFIDDYEDDEGMWTKPLGASALNNAENEPEEKTDNDDETKSALTNGPTKSPDEMEKEDKSVEKEQEEETTTLTKQLNNVEVVEQPTTEKQDGNNTNLEENEEIKQKETDVEEKNNIINNEDDTINKHKSTIEADNNTDIKDNKTAVIAGETDNTAATAITTTTTTSTPIADDTTT</sequence>
<feature type="compositionally biased region" description="Acidic residues" evidence="3">
    <location>
        <begin position="838"/>
        <end position="848"/>
    </location>
</feature>
<dbReference type="EnsemblMetazoa" id="MDOA002248-RF">
    <property type="protein sequence ID" value="MDOA002248-PF"/>
    <property type="gene ID" value="MDOA002248"/>
</dbReference>
<feature type="compositionally biased region" description="Low complexity" evidence="3">
    <location>
        <begin position="772"/>
        <end position="786"/>
    </location>
</feature>
<evidence type="ECO:0000256" key="1">
    <source>
        <dbReference type="ARBA" id="ARBA00006180"/>
    </source>
</evidence>
<dbReference type="EnsemblMetazoa" id="MDOA002248-RE">
    <property type="protein sequence ID" value="MDOA002248-PE"/>
    <property type="gene ID" value="MDOA002248"/>
</dbReference>
<dbReference type="SUPFAM" id="SSF48371">
    <property type="entry name" value="ARM repeat"/>
    <property type="match status" value="1"/>
</dbReference>
<evidence type="ECO:0008006" key="5">
    <source>
        <dbReference type="Google" id="ProtNLM"/>
    </source>
</evidence>
<dbReference type="InterPro" id="IPR007587">
    <property type="entry name" value="SAPS"/>
</dbReference>
<gene>
    <name evidence="4" type="primary">101891321</name>
</gene>
<dbReference type="AlphaFoldDB" id="A0A1I8M879"/>
<comment type="similarity">
    <text evidence="1">Belongs to the SAPS family.</text>
</comment>
<evidence type="ECO:0000256" key="2">
    <source>
        <dbReference type="ARBA" id="ARBA00023306"/>
    </source>
</evidence>
<feature type="compositionally biased region" description="Basic and acidic residues" evidence="3">
    <location>
        <begin position="913"/>
        <end position="925"/>
    </location>
</feature>
<dbReference type="STRING" id="7370.A0A1I8M879"/>
<feature type="compositionally biased region" description="Acidic residues" evidence="3">
    <location>
        <begin position="660"/>
        <end position="669"/>
    </location>
</feature>
<keyword evidence="2" id="KW-0131">Cell cycle</keyword>
<accession>A0A1I8M879</accession>
<feature type="compositionally biased region" description="Basic and acidic residues" evidence="3">
    <location>
        <begin position="861"/>
        <end position="874"/>
    </location>
</feature>
<feature type="compositionally biased region" description="Acidic residues" evidence="3">
    <location>
        <begin position="616"/>
        <end position="633"/>
    </location>
</feature>
<dbReference type="PANTHER" id="PTHR12634">
    <property type="entry name" value="SIT4 YEAST -ASSOCIATING PROTEIN-RELATED"/>
    <property type="match status" value="1"/>
</dbReference>
<evidence type="ECO:0000313" key="4">
    <source>
        <dbReference type="EnsemblMetazoa" id="MDOA002248-PF"/>
    </source>
</evidence>
<name>A0A1I8M879_MUSDO</name>
<dbReference type="GO" id="GO:0019903">
    <property type="term" value="F:protein phosphatase binding"/>
    <property type="evidence" value="ECO:0007669"/>
    <property type="project" value="InterPro"/>
</dbReference>
<evidence type="ECO:0000256" key="3">
    <source>
        <dbReference type="SAM" id="MobiDB-lite"/>
    </source>
</evidence>
<dbReference type="GO" id="GO:0019888">
    <property type="term" value="F:protein phosphatase regulator activity"/>
    <property type="evidence" value="ECO:0007669"/>
    <property type="project" value="TreeGrafter"/>
</dbReference>